<protein>
    <recommendedName>
        <fullName evidence="4">Transposase MuDR plant domain-containing protein</fullName>
    </recommendedName>
</protein>
<sequence>MACLGPECTDIENTLRSERTSHDREDDDVGYAGHDDPHDPSYPFASSFEESEDDLRSVSEEEDTDDIDDNEVAFREAQTPYCTEVQSEFLYTQNDAPDFLPIHVYNPTANLEVGMEFTSKVDVQDDLGKEVMRCNFEWKVKYYDTKQLHVICKNAGEGCMWELRAIYMKRKGAWVIRIVENNHSCSSAILSQDHHQLKAKKVARTIKNFEAQPDIKIKAIMAEVKDRHSYTIRYKKAWHGKQKVMAEVYGDWDDSYALLPRLMFSMEESNLGTVFVSWYNNV</sequence>
<dbReference type="PANTHER" id="PTHR31973:SF195">
    <property type="entry name" value="MUDR FAMILY TRANSPOSASE"/>
    <property type="match status" value="1"/>
</dbReference>
<keyword evidence="3" id="KW-1185">Reference proteome</keyword>
<evidence type="ECO:0008006" key="4">
    <source>
        <dbReference type="Google" id="ProtNLM"/>
    </source>
</evidence>
<dbReference type="Proteomes" id="UP001497516">
    <property type="component" value="Chromosome 4"/>
</dbReference>
<dbReference type="EMBL" id="OZ034817">
    <property type="protein sequence ID" value="CAL1382489.1"/>
    <property type="molecule type" value="Genomic_DNA"/>
</dbReference>
<evidence type="ECO:0000313" key="2">
    <source>
        <dbReference type="EMBL" id="CAL1382489.1"/>
    </source>
</evidence>
<dbReference type="AlphaFoldDB" id="A0AAV2E9D2"/>
<evidence type="ECO:0000256" key="1">
    <source>
        <dbReference type="SAM" id="MobiDB-lite"/>
    </source>
</evidence>
<reference evidence="2 3" key="1">
    <citation type="submission" date="2024-04" db="EMBL/GenBank/DDBJ databases">
        <authorList>
            <person name="Fracassetti M."/>
        </authorList>
    </citation>
    <scope>NUCLEOTIDE SEQUENCE [LARGE SCALE GENOMIC DNA]</scope>
</reference>
<gene>
    <name evidence="2" type="ORF">LTRI10_LOCUS23810</name>
</gene>
<proteinExistence type="predicted"/>
<accession>A0AAV2E9D2</accession>
<organism evidence="2 3">
    <name type="scientific">Linum trigynum</name>
    <dbReference type="NCBI Taxonomy" id="586398"/>
    <lineage>
        <taxon>Eukaryota</taxon>
        <taxon>Viridiplantae</taxon>
        <taxon>Streptophyta</taxon>
        <taxon>Embryophyta</taxon>
        <taxon>Tracheophyta</taxon>
        <taxon>Spermatophyta</taxon>
        <taxon>Magnoliopsida</taxon>
        <taxon>eudicotyledons</taxon>
        <taxon>Gunneridae</taxon>
        <taxon>Pentapetalae</taxon>
        <taxon>rosids</taxon>
        <taxon>fabids</taxon>
        <taxon>Malpighiales</taxon>
        <taxon>Linaceae</taxon>
        <taxon>Linum</taxon>
    </lineage>
</organism>
<evidence type="ECO:0000313" key="3">
    <source>
        <dbReference type="Proteomes" id="UP001497516"/>
    </source>
</evidence>
<feature type="region of interest" description="Disordered" evidence="1">
    <location>
        <begin position="1"/>
        <end position="68"/>
    </location>
</feature>
<feature type="compositionally biased region" description="Basic and acidic residues" evidence="1">
    <location>
        <begin position="13"/>
        <end position="24"/>
    </location>
</feature>
<name>A0AAV2E9D2_9ROSI</name>
<dbReference type="PANTHER" id="PTHR31973">
    <property type="entry name" value="POLYPROTEIN, PUTATIVE-RELATED"/>
    <property type="match status" value="1"/>
</dbReference>